<evidence type="ECO:0000256" key="1">
    <source>
        <dbReference type="SAM" id="MobiDB-lite"/>
    </source>
</evidence>
<dbReference type="OMA" id="GTRQYNP"/>
<feature type="chain" id="PRO_5002818859" evidence="2">
    <location>
        <begin position="21"/>
        <end position="305"/>
    </location>
</feature>
<evidence type="ECO:0000313" key="3">
    <source>
        <dbReference type="EMBL" id="EDW76976.1"/>
    </source>
</evidence>
<dbReference type="OrthoDB" id="8063377at2759"/>
<gene>
    <name evidence="3" type="primary">Dwil\GK11932</name>
    <name evidence="3" type="ORF">Dwil_GK11932</name>
</gene>
<evidence type="ECO:0000313" key="4">
    <source>
        <dbReference type="Proteomes" id="UP000007798"/>
    </source>
</evidence>
<feature type="region of interest" description="Disordered" evidence="1">
    <location>
        <begin position="46"/>
        <end position="71"/>
    </location>
</feature>
<dbReference type="PhylomeDB" id="B4MXY7"/>
<accession>B4MXY7</accession>
<keyword evidence="2" id="KW-0732">Signal</keyword>
<dbReference type="InParanoid" id="B4MXY7"/>
<keyword evidence="4" id="KW-1185">Reference proteome</keyword>
<dbReference type="eggNOG" id="ENOG502TAZK">
    <property type="taxonomic scope" value="Eukaryota"/>
</dbReference>
<dbReference type="EMBL" id="CH963876">
    <property type="protein sequence ID" value="EDW76976.1"/>
    <property type="molecule type" value="Genomic_DNA"/>
</dbReference>
<dbReference type="KEGG" id="dwi:6643188"/>
<reference evidence="3 4" key="1">
    <citation type="journal article" date="2007" name="Nature">
        <title>Evolution of genes and genomes on the Drosophila phylogeny.</title>
        <authorList>
            <consortium name="Drosophila 12 Genomes Consortium"/>
            <person name="Clark A.G."/>
            <person name="Eisen M.B."/>
            <person name="Smith D.R."/>
            <person name="Bergman C.M."/>
            <person name="Oliver B."/>
            <person name="Markow T.A."/>
            <person name="Kaufman T.C."/>
            <person name="Kellis M."/>
            <person name="Gelbart W."/>
            <person name="Iyer V.N."/>
            <person name="Pollard D.A."/>
            <person name="Sackton T.B."/>
            <person name="Larracuente A.M."/>
            <person name="Singh N.D."/>
            <person name="Abad J.P."/>
            <person name="Abt D.N."/>
            <person name="Adryan B."/>
            <person name="Aguade M."/>
            <person name="Akashi H."/>
            <person name="Anderson W.W."/>
            <person name="Aquadro C.F."/>
            <person name="Ardell D.H."/>
            <person name="Arguello R."/>
            <person name="Artieri C.G."/>
            <person name="Barbash D.A."/>
            <person name="Barker D."/>
            <person name="Barsanti P."/>
            <person name="Batterham P."/>
            <person name="Batzoglou S."/>
            <person name="Begun D."/>
            <person name="Bhutkar A."/>
            <person name="Blanco E."/>
            <person name="Bosak S.A."/>
            <person name="Bradley R.K."/>
            <person name="Brand A.D."/>
            <person name="Brent M.R."/>
            <person name="Brooks A.N."/>
            <person name="Brown R.H."/>
            <person name="Butlin R.K."/>
            <person name="Caggese C."/>
            <person name="Calvi B.R."/>
            <person name="Bernardo de Carvalho A."/>
            <person name="Caspi A."/>
            <person name="Castrezana S."/>
            <person name="Celniker S.E."/>
            <person name="Chang J.L."/>
            <person name="Chapple C."/>
            <person name="Chatterji S."/>
            <person name="Chinwalla A."/>
            <person name="Civetta A."/>
            <person name="Clifton S.W."/>
            <person name="Comeron J.M."/>
            <person name="Costello J.C."/>
            <person name="Coyne J.A."/>
            <person name="Daub J."/>
            <person name="David R.G."/>
            <person name="Delcher A.L."/>
            <person name="Delehaunty K."/>
            <person name="Do C.B."/>
            <person name="Ebling H."/>
            <person name="Edwards K."/>
            <person name="Eickbush T."/>
            <person name="Evans J.D."/>
            <person name="Filipski A."/>
            <person name="Findeiss S."/>
            <person name="Freyhult E."/>
            <person name="Fulton L."/>
            <person name="Fulton R."/>
            <person name="Garcia A.C."/>
            <person name="Gardiner A."/>
            <person name="Garfield D.A."/>
            <person name="Garvin B.E."/>
            <person name="Gibson G."/>
            <person name="Gilbert D."/>
            <person name="Gnerre S."/>
            <person name="Godfrey J."/>
            <person name="Good R."/>
            <person name="Gotea V."/>
            <person name="Gravely B."/>
            <person name="Greenberg A.J."/>
            <person name="Griffiths-Jones S."/>
            <person name="Gross S."/>
            <person name="Guigo R."/>
            <person name="Gustafson E.A."/>
            <person name="Haerty W."/>
            <person name="Hahn M.W."/>
            <person name="Halligan D.L."/>
            <person name="Halpern A.L."/>
            <person name="Halter G.M."/>
            <person name="Han M.V."/>
            <person name="Heger A."/>
            <person name="Hillier L."/>
            <person name="Hinrichs A.S."/>
            <person name="Holmes I."/>
            <person name="Hoskins R.A."/>
            <person name="Hubisz M.J."/>
            <person name="Hultmark D."/>
            <person name="Huntley M.A."/>
            <person name="Jaffe D.B."/>
            <person name="Jagadeeshan S."/>
            <person name="Jeck W.R."/>
            <person name="Johnson J."/>
            <person name="Jones C.D."/>
            <person name="Jordan W.C."/>
            <person name="Karpen G.H."/>
            <person name="Kataoka E."/>
            <person name="Keightley P.D."/>
            <person name="Kheradpour P."/>
            <person name="Kirkness E.F."/>
            <person name="Koerich L.B."/>
            <person name="Kristiansen K."/>
            <person name="Kudrna D."/>
            <person name="Kulathinal R.J."/>
            <person name="Kumar S."/>
            <person name="Kwok R."/>
            <person name="Lander E."/>
            <person name="Langley C.H."/>
            <person name="Lapoint R."/>
            <person name="Lazzaro B.P."/>
            <person name="Lee S.J."/>
            <person name="Levesque L."/>
            <person name="Li R."/>
            <person name="Lin C.F."/>
            <person name="Lin M.F."/>
            <person name="Lindblad-Toh K."/>
            <person name="Llopart A."/>
            <person name="Long M."/>
            <person name="Low L."/>
            <person name="Lozovsky E."/>
            <person name="Lu J."/>
            <person name="Luo M."/>
            <person name="Machado C.A."/>
            <person name="Makalowski W."/>
            <person name="Marzo M."/>
            <person name="Matsuda M."/>
            <person name="Matzkin L."/>
            <person name="McAllister B."/>
            <person name="McBride C.S."/>
            <person name="McKernan B."/>
            <person name="McKernan K."/>
            <person name="Mendez-Lago M."/>
            <person name="Minx P."/>
            <person name="Mollenhauer M.U."/>
            <person name="Montooth K."/>
            <person name="Mount S.M."/>
            <person name="Mu X."/>
            <person name="Myers E."/>
            <person name="Negre B."/>
            <person name="Newfeld S."/>
            <person name="Nielsen R."/>
            <person name="Noor M.A."/>
            <person name="O'Grady P."/>
            <person name="Pachter L."/>
            <person name="Papaceit M."/>
            <person name="Parisi M.J."/>
            <person name="Parisi M."/>
            <person name="Parts L."/>
            <person name="Pedersen J.S."/>
            <person name="Pesole G."/>
            <person name="Phillippy A.M."/>
            <person name="Ponting C.P."/>
            <person name="Pop M."/>
            <person name="Porcelli D."/>
            <person name="Powell J.R."/>
            <person name="Prohaska S."/>
            <person name="Pruitt K."/>
            <person name="Puig M."/>
            <person name="Quesneville H."/>
            <person name="Ram K.R."/>
            <person name="Rand D."/>
            <person name="Rasmussen M.D."/>
            <person name="Reed L.K."/>
            <person name="Reenan R."/>
            <person name="Reily A."/>
            <person name="Remington K.A."/>
            <person name="Rieger T.T."/>
            <person name="Ritchie M.G."/>
            <person name="Robin C."/>
            <person name="Rogers Y.H."/>
            <person name="Rohde C."/>
            <person name="Rozas J."/>
            <person name="Rubenfield M.J."/>
            <person name="Ruiz A."/>
            <person name="Russo S."/>
            <person name="Salzberg S.L."/>
            <person name="Sanchez-Gracia A."/>
            <person name="Saranga D.J."/>
            <person name="Sato H."/>
            <person name="Schaeffer S.W."/>
            <person name="Schatz M.C."/>
            <person name="Schlenke T."/>
            <person name="Schwartz R."/>
            <person name="Segarra C."/>
            <person name="Singh R.S."/>
            <person name="Sirot L."/>
            <person name="Sirota M."/>
            <person name="Sisneros N.B."/>
            <person name="Smith C.D."/>
            <person name="Smith T.F."/>
            <person name="Spieth J."/>
            <person name="Stage D.E."/>
            <person name="Stark A."/>
            <person name="Stephan W."/>
            <person name="Strausberg R.L."/>
            <person name="Strempel S."/>
            <person name="Sturgill D."/>
            <person name="Sutton G."/>
            <person name="Sutton G.G."/>
            <person name="Tao W."/>
            <person name="Teichmann S."/>
            <person name="Tobari Y.N."/>
            <person name="Tomimura Y."/>
            <person name="Tsolas J.M."/>
            <person name="Valente V.L."/>
            <person name="Venter E."/>
            <person name="Venter J.C."/>
            <person name="Vicario S."/>
            <person name="Vieira F.G."/>
            <person name="Vilella A.J."/>
            <person name="Villasante A."/>
            <person name="Walenz B."/>
            <person name="Wang J."/>
            <person name="Wasserman M."/>
            <person name="Watts T."/>
            <person name="Wilson D."/>
            <person name="Wilson R.K."/>
            <person name="Wing R.A."/>
            <person name="Wolfner M.F."/>
            <person name="Wong A."/>
            <person name="Wong G.K."/>
            <person name="Wu C.I."/>
            <person name="Wu G."/>
            <person name="Yamamoto D."/>
            <person name="Yang H.P."/>
            <person name="Yang S.P."/>
            <person name="Yorke J.A."/>
            <person name="Yoshida K."/>
            <person name="Zdobnov E."/>
            <person name="Zhang P."/>
            <person name="Zhang Y."/>
            <person name="Zimin A.V."/>
            <person name="Baldwin J."/>
            <person name="Abdouelleil A."/>
            <person name="Abdulkadir J."/>
            <person name="Abebe A."/>
            <person name="Abera B."/>
            <person name="Abreu J."/>
            <person name="Acer S.C."/>
            <person name="Aftuck L."/>
            <person name="Alexander A."/>
            <person name="An P."/>
            <person name="Anderson E."/>
            <person name="Anderson S."/>
            <person name="Arachi H."/>
            <person name="Azer M."/>
            <person name="Bachantsang P."/>
            <person name="Barry A."/>
            <person name="Bayul T."/>
            <person name="Berlin A."/>
            <person name="Bessette D."/>
            <person name="Bloom T."/>
            <person name="Blye J."/>
            <person name="Boguslavskiy L."/>
            <person name="Bonnet C."/>
            <person name="Boukhgalter B."/>
            <person name="Bourzgui I."/>
            <person name="Brown A."/>
            <person name="Cahill P."/>
            <person name="Channer S."/>
            <person name="Cheshatsang Y."/>
            <person name="Chuda L."/>
            <person name="Citroen M."/>
            <person name="Collymore A."/>
            <person name="Cooke P."/>
            <person name="Costello M."/>
            <person name="D'Aco K."/>
            <person name="Daza R."/>
            <person name="De Haan G."/>
            <person name="DeGray S."/>
            <person name="DeMaso C."/>
            <person name="Dhargay N."/>
            <person name="Dooley K."/>
            <person name="Dooley E."/>
            <person name="Doricent M."/>
            <person name="Dorje P."/>
            <person name="Dorjee K."/>
            <person name="Dupes A."/>
            <person name="Elong R."/>
            <person name="Falk J."/>
            <person name="Farina A."/>
            <person name="Faro S."/>
            <person name="Ferguson D."/>
            <person name="Fisher S."/>
            <person name="Foley C.D."/>
            <person name="Franke A."/>
            <person name="Friedrich D."/>
            <person name="Gadbois L."/>
            <person name="Gearin G."/>
            <person name="Gearin C.R."/>
            <person name="Giannoukos G."/>
            <person name="Goode T."/>
            <person name="Graham J."/>
            <person name="Grandbois E."/>
            <person name="Grewal S."/>
            <person name="Gyaltsen K."/>
            <person name="Hafez N."/>
            <person name="Hagos B."/>
            <person name="Hall J."/>
            <person name="Henson C."/>
            <person name="Hollinger A."/>
            <person name="Honan T."/>
            <person name="Huard M.D."/>
            <person name="Hughes L."/>
            <person name="Hurhula B."/>
            <person name="Husby M.E."/>
            <person name="Kamat A."/>
            <person name="Kanga B."/>
            <person name="Kashin S."/>
            <person name="Khazanovich D."/>
            <person name="Kisner P."/>
            <person name="Lance K."/>
            <person name="Lara M."/>
            <person name="Lee W."/>
            <person name="Lennon N."/>
            <person name="Letendre F."/>
            <person name="LeVine R."/>
            <person name="Lipovsky A."/>
            <person name="Liu X."/>
            <person name="Liu J."/>
            <person name="Liu S."/>
            <person name="Lokyitsang T."/>
            <person name="Lokyitsang Y."/>
            <person name="Lubonja R."/>
            <person name="Lui A."/>
            <person name="MacDonald P."/>
            <person name="Magnisalis V."/>
            <person name="Maru K."/>
            <person name="Matthews C."/>
            <person name="McCusker W."/>
            <person name="McDonough S."/>
            <person name="Mehta T."/>
            <person name="Meldrim J."/>
            <person name="Meneus L."/>
            <person name="Mihai O."/>
            <person name="Mihalev A."/>
            <person name="Mihova T."/>
            <person name="Mittelman R."/>
            <person name="Mlenga V."/>
            <person name="Montmayeur A."/>
            <person name="Mulrain L."/>
            <person name="Navidi A."/>
            <person name="Naylor J."/>
            <person name="Negash T."/>
            <person name="Nguyen T."/>
            <person name="Nguyen N."/>
            <person name="Nicol R."/>
            <person name="Norbu C."/>
            <person name="Norbu N."/>
            <person name="Novod N."/>
            <person name="O'Neill B."/>
            <person name="Osman S."/>
            <person name="Markiewicz E."/>
            <person name="Oyono O.L."/>
            <person name="Patti C."/>
            <person name="Phunkhang P."/>
            <person name="Pierre F."/>
            <person name="Priest M."/>
            <person name="Raghuraman S."/>
            <person name="Rege F."/>
            <person name="Reyes R."/>
            <person name="Rise C."/>
            <person name="Rogov P."/>
            <person name="Ross K."/>
            <person name="Ryan E."/>
            <person name="Settipalli S."/>
            <person name="Shea T."/>
            <person name="Sherpa N."/>
            <person name="Shi L."/>
            <person name="Shih D."/>
            <person name="Sparrow T."/>
            <person name="Spaulding J."/>
            <person name="Stalker J."/>
            <person name="Stange-Thomann N."/>
            <person name="Stavropoulos S."/>
            <person name="Stone C."/>
            <person name="Strader C."/>
            <person name="Tesfaye S."/>
            <person name="Thomson T."/>
            <person name="Thoulutsang Y."/>
            <person name="Thoulutsang D."/>
            <person name="Topham K."/>
            <person name="Topping I."/>
            <person name="Tsamla T."/>
            <person name="Vassiliev H."/>
            <person name="Vo A."/>
            <person name="Wangchuk T."/>
            <person name="Wangdi T."/>
            <person name="Weiand M."/>
            <person name="Wilkinson J."/>
            <person name="Wilson A."/>
            <person name="Yadav S."/>
            <person name="Young G."/>
            <person name="Yu Q."/>
            <person name="Zembek L."/>
            <person name="Zhong D."/>
            <person name="Zimmer A."/>
            <person name="Zwirko Z."/>
            <person name="Jaffe D.B."/>
            <person name="Alvarez P."/>
            <person name="Brockman W."/>
            <person name="Butler J."/>
            <person name="Chin C."/>
            <person name="Gnerre S."/>
            <person name="Grabherr M."/>
            <person name="Kleber M."/>
            <person name="Mauceli E."/>
            <person name="MacCallum I."/>
        </authorList>
    </citation>
    <scope>NUCLEOTIDE SEQUENCE [LARGE SCALE GENOMIC DNA]</scope>
    <source>
        <strain evidence="4">Tucson 14030-0811.24</strain>
    </source>
</reference>
<feature type="signal peptide" evidence="2">
    <location>
        <begin position="1"/>
        <end position="20"/>
    </location>
</feature>
<sequence>MRKDCLIVGLCLLGVIVVAGDDHWVWRRERSFRDIDRTASIRNSYDNKLRREPTTRRPLPGEPENDEIEDYADMVDSTTTRGSPTPNVGTRQYNPYGGGQQNAGQSGIGGFGGFNGGFNGGNPGVLVGPGGPTGIIGRQPLYPNLYQPGYGGFNGGVGGGAGGYPAIYGGLPGAGAGAGYPGTGYVPGYPGAQLGTGQGLGQYPGGIQYPYQSYPGAGIGGGDFNGQQFNGQYPGYPGAQQFGAAGPQYTEGYGLAGVGLGQLGLGGPGNFGFDEKTPAAAEGKSAKSVDISIASKVSDKLIKKL</sequence>
<name>B4MXY7_DROWI</name>
<feature type="compositionally biased region" description="Basic and acidic residues" evidence="1">
    <location>
        <begin position="46"/>
        <end position="55"/>
    </location>
</feature>
<evidence type="ECO:0000256" key="2">
    <source>
        <dbReference type="SAM" id="SignalP"/>
    </source>
</evidence>
<proteinExistence type="predicted"/>
<organism evidence="3 4">
    <name type="scientific">Drosophila willistoni</name>
    <name type="common">Fruit fly</name>
    <dbReference type="NCBI Taxonomy" id="7260"/>
    <lineage>
        <taxon>Eukaryota</taxon>
        <taxon>Metazoa</taxon>
        <taxon>Ecdysozoa</taxon>
        <taxon>Arthropoda</taxon>
        <taxon>Hexapoda</taxon>
        <taxon>Insecta</taxon>
        <taxon>Pterygota</taxon>
        <taxon>Neoptera</taxon>
        <taxon>Endopterygota</taxon>
        <taxon>Diptera</taxon>
        <taxon>Brachycera</taxon>
        <taxon>Muscomorpha</taxon>
        <taxon>Ephydroidea</taxon>
        <taxon>Drosophilidae</taxon>
        <taxon>Drosophila</taxon>
        <taxon>Sophophora</taxon>
    </lineage>
</organism>
<protein>
    <submittedName>
        <fullName evidence="3">Uncharacterized protein</fullName>
    </submittedName>
</protein>
<dbReference type="HOGENOM" id="CLU_822014_0_0_1"/>
<dbReference type="Proteomes" id="UP000007798">
    <property type="component" value="Unassembled WGS sequence"/>
</dbReference>
<dbReference type="AlphaFoldDB" id="B4MXY7"/>